<organism evidence="1 2">
    <name type="scientific">Priestia megaterium</name>
    <name type="common">Bacillus megaterium</name>
    <dbReference type="NCBI Taxonomy" id="1404"/>
    <lineage>
        <taxon>Bacteria</taxon>
        <taxon>Bacillati</taxon>
        <taxon>Bacillota</taxon>
        <taxon>Bacilli</taxon>
        <taxon>Bacillales</taxon>
        <taxon>Bacillaceae</taxon>
        <taxon>Priestia</taxon>
    </lineage>
</organism>
<protein>
    <submittedName>
        <fullName evidence="1">Uncharacterized protein</fullName>
    </submittedName>
</protein>
<dbReference type="AlphaFoldDB" id="A0A6H1P3K1"/>
<reference evidence="1 2" key="2">
    <citation type="submission" date="2020-04" db="EMBL/GenBank/DDBJ databases">
        <authorList>
            <person name="Fomenkov A."/>
            <person name="Anton B.P."/>
            <person name="Roberts R.J."/>
        </authorList>
    </citation>
    <scope>NUCLEOTIDE SEQUENCE [LARGE SCALE GENOMIC DNA]</scope>
    <source>
        <strain evidence="1 2">S2</strain>
    </source>
</reference>
<gene>
    <name evidence="1" type="ORF">HFZ78_15910</name>
</gene>
<dbReference type="Proteomes" id="UP000501868">
    <property type="component" value="Chromosome"/>
</dbReference>
<accession>A0A6H1P3K1</accession>
<reference evidence="1 2" key="1">
    <citation type="submission" date="2020-04" db="EMBL/GenBank/DDBJ databases">
        <title>Genome-Wide Identification of 5-Methylcytosine Sites in Bacterial Genomes By High-Throughput Sequencing of MspJI Restriction Fragments.</title>
        <authorList>
            <person name="Wu V."/>
        </authorList>
    </citation>
    <scope>NUCLEOTIDE SEQUENCE [LARGE SCALE GENOMIC DNA]</scope>
    <source>
        <strain evidence="1 2">S2</strain>
    </source>
</reference>
<dbReference type="EMBL" id="CP051128">
    <property type="protein sequence ID" value="QIZ08032.1"/>
    <property type="molecule type" value="Genomic_DNA"/>
</dbReference>
<proteinExistence type="predicted"/>
<name>A0A6H1P3K1_PRIMG</name>
<sequence length="140" mass="16208">MKIFVTMKSLAKRKDYLTKKEFHLESSPTTFRELLTELVSIQVQEFNATTQTETNLVSFLTNEEIEQQVYAGKVEFGTKYSDQKADLQTAARVAIQAFEDGLYRVFINEKESLDLDKPLDLQEDDQLTFIKLTLLAGRMW</sequence>
<evidence type="ECO:0000313" key="1">
    <source>
        <dbReference type="EMBL" id="QIZ08032.1"/>
    </source>
</evidence>
<evidence type="ECO:0000313" key="2">
    <source>
        <dbReference type="Proteomes" id="UP000501868"/>
    </source>
</evidence>